<dbReference type="GO" id="GO:0003924">
    <property type="term" value="F:GTPase activity"/>
    <property type="evidence" value="ECO:0007669"/>
    <property type="project" value="InterPro"/>
</dbReference>
<evidence type="ECO:0000256" key="6">
    <source>
        <dbReference type="PIRSR" id="PIRSR601019-2"/>
    </source>
</evidence>
<keyword evidence="6" id="KW-0460">Magnesium</keyword>
<feature type="region of interest" description="Disordered" evidence="7">
    <location>
        <begin position="120"/>
        <end position="146"/>
    </location>
</feature>
<evidence type="ECO:0000313" key="9">
    <source>
        <dbReference type="Proteomes" id="UP000054217"/>
    </source>
</evidence>
<dbReference type="SUPFAM" id="SSF47895">
    <property type="entry name" value="Transducin (alpha subunit), insertion domain"/>
    <property type="match status" value="1"/>
</dbReference>
<dbReference type="AlphaFoldDB" id="A0A0C3PDK4"/>
<evidence type="ECO:0000256" key="4">
    <source>
        <dbReference type="ARBA" id="ARBA00023224"/>
    </source>
</evidence>
<dbReference type="PANTHER" id="PTHR10218">
    <property type="entry name" value="GTP-BINDING PROTEIN ALPHA SUBUNIT"/>
    <property type="match status" value="1"/>
</dbReference>
<keyword evidence="1 6" id="KW-0479">Metal-binding</keyword>
<keyword evidence="9" id="KW-1185">Reference proteome</keyword>
<dbReference type="GO" id="GO:0005834">
    <property type="term" value="C:heterotrimeric G-protein complex"/>
    <property type="evidence" value="ECO:0007669"/>
    <property type="project" value="TreeGrafter"/>
</dbReference>
<gene>
    <name evidence="8" type="ORF">M404DRAFT_15282</name>
</gene>
<dbReference type="GO" id="GO:0031683">
    <property type="term" value="F:G-protein beta/gamma-subunit complex binding"/>
    <property type="evidence" value="ECO:0007669"/>
    <property type="project" value="InterPro"/>
</dbReference>
<dbReference type="Pfam" id="PF00503">
    <property type="entry name" value="G-alpha"/>
    <property type="match status" value="1"/>
</dbReference>
<dbReference type="EMBL" id="KN831965">
    <property type="protein sequence ID" value="KIO05859.1"/>
    <property type="molecule type" value="Genomic_DNA"/>
</dbReference>
<protein>
    <recommendedName>
        <fullName evidence="10">G-alpha-domain-containing protein</fullName>
    </recommendedName>
</protein>
<dbReference type="PANTHER" id="PTHR10218:SF360">
    <property type="entry name" value="GUANINE NUCLEOTIDE-BINDING PROTEIN SUBUNIT ALPHA HOMOLOG"/>
    <property type="match status" value="1"/>
</dbReference>
<dbReference type="PROSITE" id="PS51882">
    <property type="entry name" value="G_ALPHA"/>
    <property type="match status" value="1"/>
</dbReference>
<keyword evidence="3 5" id="KW-0342">GTP-binding</keyword>
<dbReference type="InParanoid" id="A0A0C3PDK4"/>
<sequence>MIHSFGLDPLASILAPPPNETPQQRAARERAEAEARKISEAIDEQIRQERIALRKKGPVKVLLLGQSESGKSSTIKNFQLHYARDQWMAERLSWRTVVYLNLVRNVVEVLDLLVQAMEANSGRRSTSSADTPDSDRERRSQSSTTKFPDKYSLLKLRLAPLRSVLTDLERRVGPGSQEVYSSSSTSPTSEKRMPFGREGGGGVGNIGSSNNGWKSSGKGRPSTREGRNSSLQMRKGDHDEVTDILLACKEDMKSLWEDPLVQEILSQRRVRIEDSSGFFLNDIDRIVSRDYEPSDDDVVRARLRSVGVQEHKFTVDADQGREWIMYDLEGTRSSRASWAPFFDDMNAIIFLAPISCFDEQLREDRNVNRLEDSLQLWRTVCSSRILAKTQIILFLNKCDIFRNKLQRGVLVKTYVPSFGDRQNDVATAMKYFQHHFKEIFKSCSPEPRPFFVYFTSVIDTQATAATLAMVQDSVLRQNLQTARLV</sequence>
<feature type="binding site" evidence="5">
    <location>
        <begin position="274"/>
        <end position="275"/>
    </location>
    <ligand>
        <name>GTP</name>
        <dbReference type="ChEBI" id="CHEBI:37565"/>
    </ligand>
</feature>
<dbReference type="Gene3D" id="1.10.400.10">
    <property type="entry name" value="GI Alpha 1, domain 2-like"/>
    <property type="match status" value="1"/>
</dbReference>
<dbReference type="GO" id="GO:0046872">
    <property type="term" value="F:metal ion binding"/>
    <property type="evidence" value="ECO:0007669"/>
    <property type="project" value="UniProtKB-KW"/>
</dbReference>
<dbReference type="SUPFAM" id="SSF52540">
    <property type="entry name" value="P-loop containing nucleoside triphosphate hydrolases"/>
    <property type="match status" value="1"/>
</dbReference>
<organism evidence="8 9">
    <name type="scientific">Pisolithus tinctorius Marx 270</name>
    <dbReference type="NCBI Taxonomy" id="870435"/>
    <lineage>
        <taxon>Eukaryota</taxon>
        <taxon>Fungi</taxon>
        <taxon>Dikarya</taxon>
        <taxon>Basidiomycota</taxon>
        <taxon>Agaricomycotina</taxon>
        <taxon>Agaricomycetes</taxon>
        <taxon>Agaricomycetidae</taxon>
        <taxon>Boletales</taxon>
        <taxon>Sclerodermatineae</taxon>
        <taxon>Pisolithaceae</taxon>
        <taxon>Pisolithus</taxon>
    </lineage>
</organism>
<dbReference type="GO" id="GO:0007188">
    <property type="term" value="P:adenylate cyclase-modulating G protein-coupled receptor signaling pathway"/>
    <property type="evidence" value="ECO:0007669"/>
    <property type="project" value="TreeGrafter"/>
</dbReference>
<reference evidence="9" key="2">
    <citation type="submission" date="2015-01" db="EMBL/GenBank/DDBJ databases">
        <title>Evolutionary Origins and Diversification of the Mycorrhizal Mutualists.</title>
        <authorList>
            <consortium name="DOE Joint Genome Institute"/>
            <consortium name="Mycorrhizal Genomics Consortium"/>
            <person name="Kohler A."/>
            <person name="Kuo A."/>
            <person name="Nagy L.G."/>
            <person name="Floudas D."/>
            <person name="Copeland A."/>
            <person name="Barry K.W."/>
            <person name="Cichocki N."/>
            <person name="Veneault-Fourrey C."/>
            <person name="LaButti K."/>
            <person name="Lindquist E.A."/>
            <person name="Lipzen A."/>
            <person name="Lundell T."/>
            <person name="Morin E."/>
            <person name="Murat C."/>
            <person name="Riley R."/>
            <person name="Ohm R."/>
            <person name="Sun H."/>
            <person name="Tunlid A."/>
            <person name="Henrissat B."/>
            <person name="Grigoriev I.V."/>
            <person name="Hibbett D.S."/>
            <person name="Martin F."/>
        </authorList>
    </citation>
    <scope>NUCLEOTIDE SEQUENCE [LARGE SCALE GENOMIC DNA]</scope>
    <source>
        <strain evidence="9">Marx 270</strain>
    </source>
</reference>
<dbReference type="Proteomes" id="UP000054217">
    <property type="component" value="Unassembled WGS sequence"/>
</dbReference>
<name>A0A0C3PDK4_PISTI</name>
<feature type="region of interest" description="Disordered" evidence="7">
    <location>
        <begin position="174"/>
        <end position="236"/>
    </location>
</feature>
<dbReference type="Gene3D" id="3.40.50.300">
    <property type="entry name" value="P-loop containing nucleotide triphosphate hydrolases"/>
    <property type="match status" value="2"/>
</dbReference>
<accession>A0A0C3PDK4</accession>
<dbReference type="FunFam" id="3.40.50.300:FF:000692">
    <property type="entry name" value="Guanine nucleotide-binding protein subunit alpha"/>
    <property type="match status" value="1"/>
</dbReference>
<dbReference type="InterPro" id="IPR011025">
    <property type="entry name" value="GproteinA_insert"/>
</dbReference>
<reference evidence="8 9" key="1">
    <citation type="submission" date="2014-04" db="EMBL/GenBank/DDBJ databases">
        <authorList>
            <consortium name="DOE Joint Genome Institute"/>
            <person name="Kuo A."/>
            <person name="Kohler A."/>
            <person name="Costa M.D."/>
            <person name="Nagy L.G."/>
            <person name="Floudas D."/>
            <person name="Copeland A."/>
            <person name="Barry K.W."/>
            <person name="Cichocki N."/>
            <person name="Veneault-Fourrey C."/>
            <person name="LaButti K."/>
            <person name="Lindquist E.A."/>
            <person name="Lipzen A."/>
            <person name="Lundell T."/>
            <person name="Morin E."/>
            <person name="Murat C."/>
            <person name="Sun H."/>
            <person name="Tunlid A."/>
            <person name="Henrissat B."/>
            <person name="Grigoriev I.V."/>
            <person name="Hibbett D.S."/>
            <person name="Martin F."/>
            <person name="Nordberg H.P."/>
            <person name="Cantor M.N."/>
            <person name="Hua S.X."/>
        </authorList>
    </citation>
    <scope>NUCLEOTIDE SEQUENCE [LARGE SCALE GENOMIC DNA]</scope>
    <source>
        <strain evidence="8 9">Marx 270</strain>
    </source>
</reference>
<feature type="compositionally biased region" description="Polar residues" evidence="7">
    <location>
        <begin position="122"/>
        <end position="131"/>
    </location>
</feature>
<evidence type="ECO:0000256" key="2">
    <source>
        <dbReference type="ARBA" id="ARBA00022741"/>
    </source>
</evidence>
<evidence type="ECO:0000256" key="3">
    <source>
        <dbReference type="ARBA" id="ARBA00023134"/>
    </source>
</evidence>
<evidence type="ECO:0008006" key="10">
    <source>
        <dbReference type="Google" id="ProtNLM"/>
    </source>
</evidence>
<dbReference type="InterPro" id="IPR027417">
    <property type="entry name" value="P-loop_NTPase"/>
</dbReference>
<dbReference type="GO" id="GO:0005737">
    <property type="term" value="C:cytoplasm"/>
    <property type="evidence" value="ECO:0007669"/>
    <property type="project" value="TreeGrafter"/>
</dbReference>
<feature type="region of interest" description="Disordered" evidence="7">
    <location>
        <begin position="12"/>
        <end position="33"/>
    </location>
</feature>
<dbReference type="GO" id="GO:0005525">
    <property type="term" value="F:GTP binding"/>
    <property type="evidence" value="ECO:0007669"/>
    <property type="project" value="UniProtKB-KW"/>
</dbReference>
<evidence type="ECO:0000256" key="5">
    <source>
        <dbReference type="PIRSR" id="PIRSR601019-1"/>
    </source>
</evidence>
<feature type="binding site" evidence="5">
    <location>
        <begin position="396"/>
        <end position="399"/>
    </location>
    <ligand>
        <name>GTP</name>
        <dbReference type="ChEBI" id="CHEBI:37565"/>
    </ligand>
</feature>
<keyword evidence="2 5" id="KW-0547">Nucleotide-binding</keyword>
<dbReference type="GO" id="GO:0001664">
    <property type="term" value="F:G protein-coupled receptor binding"/>
    <property type="evidence" value="ECO:0007669"/>
    <property type="project" value="TreeGrafter"/>
</dbReference>
<dbReference type="OrthoDB" id="5817230at2759"/>
<feature type="binding site" evidence="6">
    <location>
        <position position="305"/>
    </location>
    <ligand>
        <name>Mg(2+)</name>
        <dbReference type="ChEBI" id="CHEBI:18420"/>
    </ligand>
</feature>
<keyword evidence="4" id="KW-0807">Transducer</keyword>
<evidence type="ECO:0000256" key="1">
    <source>
        <dbReference type="ARBA" id="ARBA00022723"/>
    </source>
</evidence>
<proteinExistence type="predicted"/>
<feature type="compositionally biased region" description="Low complexity" evidence="7">
    <location>
        <begin position="206"/>
        <end position="219"/>
    </location>
</feature>
<evidence type="ECO:0000313" key="8">
    <source>
        <dbReference type="EMBL" id="KIO05859.1"/>
    </source>
</evidence>
<dbReference type="InterPro" id="IPR001019">
    <property type="entry name" value="Gprotein_alpha_su"/>
</dbReference>
<evidence type="ECO:0000256" key="7">
    <source>
        <dbReference type="SAM" id="MobiDB-lite"/>
    </source>
</evidence>
<dbReference type="HOGENOM" id="CLU_014184_1_1_1"/>
<dbReference type="PRINTS" id="PR00318">
    <property type="entry name" value="GPROTEINA"/>
</dbReference>
<dbReference type="STRING" id="870435.A0A0C3PDK4"/>
<dbReference type="SMART" id="SM00275">
    <property type="entry name" value="G_alpha"/>
    <property type="match status" value="1"/>
</dbReference>